<dbReference type="GO" id="GO:0016787">
    <property type="term" value="F:hydrolase activity"/>
    <property type="evidence" value="ECO:0007669"/>
    <property type="project" value="UniProtKB-KW"/>
</dbReference>
<dbReference type="SUPFAM" id="SSF56784">
    <property type="entry name" value="HAD-like"/>
    <property type="match status" value="1"/>
</dbReference>
<dbReference type="InterPro" id="IPR023214">
    <property type="entry name" value="HAD_sf"/>
</dbReference>
<sequence>MKQTIMFDLDDTLVHCNKYFYLVIDQFVDLMKTWFASHPLTTDEIRDRQTEIDIAGVQTSGFKSEHFPESFVETYRYFAGLYGRKTNPAEEDNLWKLGLSVYESETEPYPYMEETLLKLQMAGHDLHLYTGGEPLIQFKKIERFQLERYFDERIYVRQHKDIQALESIVSEQGFDRDNTWMVGNSIRTDIVPALTAGIHAIYIPTETEWQYNIVEINVEPKGQFLTLQHLPDVPTAINEYAAGK</sequence>
<dbReference type="OrthoDB" id="6101375at2"/>
<dbReference type="SFLD" id="SFLDG01129">
    <property type="entry name" value="C1.5:_HAD__Beta-PGM__Phosphata"/>
    <property type="match status" value="1"/>
</dbReference>
<name>A0A2W1LF46_9BACL</name>
<reference evidence="2 3" key="1">
    <citation type="submission" date="2018-06" db="EMBL/GenBank/DDBJ databases">
        <title>Paenibacillus imtechensis sp. nov.</title>
        <authorList>
            <person name="Pinnaka A.K."/>
            <person name="Singh H."/>
            <person name="Kaur M."/>
        </authorList>
    </citation>
    <scope>NUCLEOTIDE SEQUENCE [LARGE SCALE GENOMIC DNA]</scope>
    <source>
        <strain evidence="2 3">SMB1</strain>
    </source>
</reference>
<dbReference type="InterPro" id="IPR051540">
    <property type="entry name" value="S-2-haloacid_dehalogenase"/>
</dbReference>
<dbReference type="PANTHER" id="PTHR43316:SF8">
    <property type="entry name" value="HAD FAMILY HYDROLASE"/>
    <property type="match status" value="1"/>
</dbReference>
<dbReference type="InterPro" id="IPR023198">
    <property type="entry name" value="PGP-like_dom2"/>
</dbReference>
<keyword evidence="1 2" id="KW-0378">Hydrolase</keyword>
<dbReference type="EMBL" id="QKRB01000057">
    <property type="protein sequence ID" value="PZD93692.1"/>
    <property type="molecule type" value="Genomic_DNA"/>
</dbReference>
<evidence type="ECO:0000313" key="3">
    <source>
        <dbReference type="Proteomes" id="UP000249522"/>
    </source>
</evidence>
<dbReference type="PANTHER" id="PTHR43316">
    <property type="entry name" value="HYDROLASE, HALOACID DELAHOGENASE-RELATED"/>
    <property type="match status" value="1"/>
</dbReference>
<dbReference type="InterPro" id="IPR036412">
    <property type="entry name" value="HAD-like_sf"/>
</dbReference>
<dbReference type="Pfam" id="PF00702">
    <property type="entry name" value="Hydrolase"/>
    <property type="match status" value="1"/>
</dbReference>
<dbReference type="SFLD" id="SFLDS00003">
    <property type="entry name" value="Haloacid_Dehalogenase"/>
    <property type="match status" value="1"/>
</dbReference>
<accession>A0A2W1LF46</accession>
<proteinExistence type="predicted"/>
<gene>
    <name evidence="2" type="ORF">DNH61_24070</name>
</gene>
<dbReference type="Gene3D" id="3.40.50.1000">
    <property type="entry name" value="HAD superfamily/HAD-like"/>
    <property type="match status" value="1"/>
</dbReference>
<dbReference type="AlphaFoldDB" id="A0A2W1LF46"/>
<evidence type="ECO:0000256" key="1">
    <source>
        <dbReference type="ARBA" id="ARBA00022801"/>
    </source>
</evidence>
<dbReference type="Proteomes" id="UP000249522">
    <property type="component" value="Unassembled WGS sequence"/>
</dbReference>
<organism evidence="2 3">
    <name type="scientific">Paenibacillus sambharensis</name>
    <dbReference type="NCBI Taxonomy" id="1803190"/>
    <lineage>
        <taxon>Bacteria</taxon>
        <taxon>Bacillati</taxon>
        <taxon>Bacillota</taxon>
        <taxon>Bacilli</taxon>
        <taxon>Bacillales</taxon>
        <taxon>Paenibacillaceae</taxon>
        <taxon>Paenibacillus</taxon>
    </lineage>
</organism>
<evidence type="ECO:0000313" key="2">
    <source>
        <dbReference type="EMBL" id="PZD93692.1"/>
    </source>
</evidence>
<protein>
    <submittedName>
        <fullName evidence="2">HAD family hydrolase</fullName>
    </submittedName>
</protein>
<comment type="caution">
    <text evidence="2">The sequence shown here is derived from an EMBL/GenBank/DDBJ whole genome shotgun (WGS) entry which is preliminary data.</text>
</comment>
<dbReference type="Gene3D" id="1.10.150.240">
    <property type="entry name" value="Putative phosphatase, domain 2"/>
    <property type="match status" value="1"/>
</dbReference>
<keyword evidence="3" id="KW-1185">Reference proteome</keyword>
<dbReference type="RefSeq" id="WP_111149362.1">
    <property type="nucleotide sequence ID" value="NZ_QKRB01000057.1"/>
</dbReference>